<sequence length="117" mass="12685">MATLTYVYAEQTAVLGHLATFAEPHTYDLCAFHAERLTAPQGWELLRLSMHFEEPADGDDLLAVADAVREERGVVSPPLPGLGGLEHDEQARADGNGTDGLGGHRVSHLRVLREGRS</sequence>
<evidence type="ECO:0000256" key="1">
    <source>
        <dbReference type="SAM" id="MobiDB-lite"/>
    </source>
</evidence>
<protein>
    <recommendedName>
        <fullName evidence="4">DUF3499 domain-containing protein</fullName>
    </recommendedName>
</protein>
<dbReference type="Pfam" id="PF12005">
    <property type="entry name" value="DUF3499"/>
    <property type="match status" value="1"/>
</dbReference>
<dbReference type="InterPro" id="IPR021888">
    <property type="entry name" value="DUF3499"/>
</dbReference>
<name>A0ABQ6IPF2_9MICO</name>
<keyword evidence="3" id="KW-1185">Reference proteome</keyword>
<organism evidence="2 3">
    <name type="scientific">Mobilicoccus caccae</name>
    <dbReference type="NCBI Taxonomy" id="1859295"/>
    <lineage>
        <taxon>Bacteria</taxon>
        <taxon>Bacillati</taxon>
        <taxon>Actinomycetota</taxon>
        <taxon>Actinomycetes</taxon>
        <taxon>Micrococcales</taxon>
        <taxon>Dermatophilaceae</taxon>
        <taxon>Mobilicoccus</taxon>
    </lineage>
</organism>
<comment type="caution">
    <text evidence="2">The sequence shown here is derived from an EMBL/GenBank/DDBJ whole genome shotgun (WGS) entry which is preliminary data.</text>
</comment>
<proteinExistence type="predicted"/>
<dbReference type="EMBL" id="BSUO01000001">
    <property type="protein sequence ID" value="GMA38971.1"/>
    <property type="molecule type" value="Genomic_DNA"/>
</dbReference>
<dbReference type="Proteomes" id="UP001157126">
    <property type="component" value="Unassembled WGS sequence"/>
</dbReference>
<accession>A0ABQ6IPF2</accession>
<gene>
    <name evidence="2" type="ORF">GCM10025883_10160</name>
</gene>
<reference evidence="3" key="1">
    <citation type="journal article" date="2019" name="Int. J. Syst. Evol. Microbiol.">
        <title>The Global Catalogue of Microorganisms (GCM) 10K type strain sequencing project: providing services to taxonomists for standard genome sequencing and annotation.</title>
        <authorList>
            <consortium name="The Broad Institute Genomics Platform"/>
            <consortium name="The Broad Institute Genome Sequencing Center for Infectious Disease"/>
            <person name="Wu L."/>
            <person name="Ma J."/>
        </authorList>
    </citation>
    <scope>NUCLEOTIDE SEQUENCE [LARGE SCALE GENOMIC DNA]</scope>
    <source>
        <strain evidence="3">NBRC 113072</strain>
    </source>
</reference>
<evidence type="ECO:0000313" key="2">
    <source>
        <dbReference type="EMBL" id="GMA38971.1"/>
    </source>
</evidence>
<evidence type="ECO:0008006" key="4">
    <source>
        <dbReference type="Google" id="ProtNLM"/>
    </source>
</evidence>
<feature type="region of interest" description="Disordered" evidence="1">
    <location>
        <begin position="74"/>
        <end position="107"/>
    </location>
</feature>
<evidence type="ECO:0000313" key="3">
    <source>
        <dbReference type="Proteomes" id="UP001157126"/>
    </source>
</evidence>